<dbReference type="GO" id="GO:0016705">
    <property type="term" value="F:oxidoreductase activity, acting on paired donors, with incorporation or reduction of molecular oxygen"/>
    <property type="evidence" value="ECO:0007669"/>
    <property type="project" value="InterPro"/>
</dbReference>
<dbReference type="OrthoDB" id="3936246at2"/>
<dbReference type="AlphaFoldDB" id="A0A3A9YX97"/>
<keyword evidence="4" id="KW-1185">Reference proteome</keyword>
<comment type="caution">
    <text evidence="3">The sequence shown here is derived from an EMBL/GenBank/DDBJ whole genome shotgun (WGS) entry which is preliminary data.</text>
</comment>
<dbReference type="Proteomes" id="UP000272474">
    <property type="component" value="Unassembled WGS sequence"/>
</dbReference>
<reference evidence="3 4" key="1">
    <citation type="journal article" date="2014" name="Int. J. Syst. Evol. Microbiol.">
        <title>Streptomyces hoynatensis sp. nov., isolated from deep marine sediment.</title>
        <authorList>
            <person name="Veyisoglu A."/>
            <person name="Sahin N."/>
        </authorList>
    </citation>
    <scope>NUCLEOTIDE SEQUENCE [LARGE SCALE GENOMIC DNA]</scope>
    <source>
        <strain evidence="3 4">KCTC 29097</strain>
    </source>
</reference>
<sequence length="548" mass="58148">MTSPLAPNGTPWPPRAAGPASYVPLYGPDFERDPLRYYQGLREKYGPVVPVEVDERGGFRGWLVLGHREQLSVLHNESGLWTHDSRWWRDLAERRVPSHPILPQLEPGRHALTSDGAEHARLRGAVSQTLAQLRPPATRAYIDHLADQLIDALPSFGPVDIFSGYAAPLPLLVMMGLLGMSEPHAALVSHAIHQINQAGPESEAASRQVDKVMREMIAEKRRAPAADLTSWLIACTRMAHPDEDELADQTRLLLFSGLGASSAWIVSTVLKLLTDEEAMRETAAGRRSVAEVASQALGEQPPVQNTFYHWAQGPMQLGGREIGTGDMAIVSLAAVDPSGEGFGGPFAGPGADRPPAPGGPFEAAPPREGAGPEAPAAPGAAGELRVQRARMAWGAGPHACPARGLGLAIVDSAVSRLLHRLPGMHLAVEENELAWLPPHVVRVPAELPVLARSRRPAADPGEPAPFVDLPPSDHPPAPAVAPFAPGAAPVGPAEAHAPAPVGEFGPGAGEFAAPGPQGEPGAEGEAQDNGQRRGWRALPTWFFFRRGG</sequence>
<evidence type="ECO:0000313" key="3">
    <source>
        <dbReference type="EMBL" id="RKN40429.1"/>
    </source>
</evidence>
<evidence type="ECO:0000256" key="1">
    <source>
        <dbReference type="ARBA" id="ARBA00010617"/>
    </source>
</evidence>
<feature type="compositionally biased region" description="Low complexity" evidence="2">
    <location>
        <begin position="480"/>
        <end position="524"/>
    </location>
</feature>
<dbReference type="RefSeq" id="WP_120681120.1">
    <property type="nucleotide sequence ID" value="NZ_RBAL01000010.1"/>
</dbReference>
<dbReference type="EMBL" id="RBAL01000010">
    <property type="protein sequence ID" value="RKN40429.1"/>
    <property type="molecule type" value="Genomic_DNA"/>
</dbReference>
<dbReference type="InterPro" id="IPR036396">
    <property type="entry name" value="Cyt_P450_sf"/>
</dbReference>
<comment type="similarity">
    <text evidence="1">Belongs to the cytochrome P450 family.</text>
</comment>
<dbReference type="GO" id="GO:0020037">
    <property type="term" value="F:heme binding"/>
    <property type="evidence" value="ECO:0007669"/>
    <property type="project" value="InterPro"/>
</dbReference>
<proteinExistence type="inferred from homology"/>
<dbReference type="GO" id="GO:0004497">
    <property type="term" value="F:monooxygenase activity"/>
    <property type="evidence" value="ECO:0007669"/>
    <property type="project" value="InterPro"/>
</dbReference>
<feature type="region of interest" description="Disordered" evidence="2">
    <location>
        <begin position="341"/>
        <end position="382"/>
    </location>
</feature>
<evidence type="ECO:0000313" key="4">
    <source>
        <dbReference type="Proteomes" id="UP000272474"/>
    </source>
</evidence>
<name>A0A3A9YX97_9ACTN</name>
<dbReference type="InterPro" id="IPR002397">
    <property type="entry name" value="Cyt_P450_B"/>
</dbReference>
<dbReference type="PANTHER" id="PTHR46696:SF1">
    <property type="entry name" value="CYTOCHROME P450 YJIB-RELATED"/>
    <property type="match status" value="1"/>
</dbReference>
<accession>A0A3A9YX97</accession>
<gene>
    <name evidence="3" type="ORF">D7294_18450</name>
</gene>
<feature type="region of interest" description="Disordered" evidence="2">
    <location>
        <begin position="454"/>
        <end position="535"/>
    </location>
</feature>
<evidence type="ECO:0000256" key="2">
    <source>
        <dbReference type="SAM" id="MobiDB-lite"/>
    </source>
</evidence>
<feature type="compositionally biased region" description="Low complexity" evidence="2">
    <location>
        <begin position="359"/>
        <end position="382"/>
    </location>
</feature>
<organism evidence="3 4">
    <name type="scientific">Streptomyces hoynatensis</name>
    <dbReference type="NCBI Taxonomy" id="1141874"/>
    <lineage>
        <taxon>Bacteria</taxon>
        <taxon>Bacillati</taxon>
        <taxon>Actinomycetota</taxon>
        <taxon>Actinomycetes</taxon>
        <taxon>Kitasatosporales</taxon>
        <taxon>Streptomycetaceae</taxon>
        <taxon>Streptomyces</taxon>
    </lineage>
</organism>
<dbReference type="SUPFAM" id="SSF48264">
    <property type="entry name" value="Cytochrome P450"/>
    <property type="match status" value="1"/>
</dbReference>
<dbReference type="Gene3D" id="1.10.630.10">
    <property type="entry name" value="Cytochrome P450"/>
    <property type="match status" value="1"/>
</dbReference>
<protein>
    <submittedName>
        <fullName evidence="3">Cytochrome P450</fullName>
    </submittedName>
</protein>
<dbReference type="PANTHER" id="PTHR46696">
    <property type="entry name" value="P450, PUTATIVE (EUROFUNG)-RELATED"/>
    <property type="match status" value="1"/>
</dbReference>
<dbReference type="PRINTS" id="PR00359">
    <property type="entry name" value="BP450"/>
</dbReference>
<dbReference type="GO" id="GO:0005506">
    <property type="term" value="F:iron ion binding"/>
    <property type="evidence" value="ECO:0007669"/>
    <property type="project" value="InterPro"/>
</dbReference>